<evidence type="ECO:0000256" key="1">
    <source>
        <dbReference type="SAM" id="SignalP"/>
    </source>
</evidence>
<accession>A0A3M2JKJ8</accession>
<reference evidence="2 3" key="1">
    <citation type="submission" date="2018-10" db="EMBL/GenBank/DDBJ databases">
        <title>Isolation, diversity and antifungal activity of actinobacteria from wheat.</title>
        <authorList>
            <person name="Han C."/>
        </authorList>
    </citation>
    <scope>NUCLEOTIDE SEQUENCE [LARGE SCALE GENOMIC DNA]</scope>
    <source>
        <strain evidence="2 3">NEAU-YY56</strain>
    </source>
</reference>
<dbReference type="RefSeq" id="WP_122148785.1">
    <property type="nucleotide sequence ID" value="NZ_RFFI01000030.1"/>
</dbReference>
<evidence type="ECO:0000313" key="3">
    <source>
        <dbReference type="Proteomes" id="UP000269289"/>
    </source>
</evidence>
<feature type="signal peptide" evidence="1">
    <location>
        <begin position="1"/>
        <end position="27"/>
    </location>
</feature>
<evidence type="ECO:0000313" key="2">
    <source>
        <dbReference type="EMBL" id="RMI12736.1"/>
    </source>
</evidence>
<feature type="chain" id="PRO_5018169928" evidence="1">
    <location>
        <begin position="28"/>
        <end position="91"/>
    </location>
</feature>
<dbReference type="EMBL" id="RFFI01000030">
    <property type="protein sequence ID" value="RMI12736.1"/>
    <property type="molecule type" value="Genomic_DNA"/>
</dbReference>
<proteinExistence type="predicted"/>
<keyword evidence="1" id="KW-0732">Signal</keyword>
<dbReference type="OrthoDB" id="9874369at2"/>
<name>A0A3M2JKJ8_9CELL</name>
<keyword evidence="3" id="KW-1185">Reference proteome</keyword>
<gene>
    <name evidence="2" type="ORF">EBM89_07280</name>
</gene>
<protein>
    <submittedName>
        <fullName evidence="2">Uncharacterized protein</fullName>
    </submittedName>
</protein>
<dbReference type="Proteomes" id="UP000269289">
    <property type="component" value="Unassembled WGS sequence"/>
</dbReference>
<sequence>MSTFLRRLVAVVPVTALLVGGATLVHADPASAFGDNRAVARACGQNDVSSSGAIQWTTSSAVRGTAKHQATSLGDTTGRHKGCPSCAVTLS</sequence>
<organism evidence="2 3">
    <name type="scientific">Cellulomonas triticagri</name>
    <dbReference type="NCBI Taxonomy" id="2483352"/>
    <lineage>
        <taxon>Bacteria</taxon>
        <taxon>Bacillati</taxon>
        <taxon>Actinomycetota</taxon>
        <taxon>Actinomycetes</taxon>
        <taxon>Micrococcales</taxon>
        <taxon>Cellulomonadaceae</taxon>
        <taxon>Cellulomonas</taxon>
    </lineage>
</organism>
<comment type="caution">
    <text evidence="2">The sequence shown here is derived from an EMBL/GenBank/DDBJ whole genome shotgun (WGS) entry which is preliminary data.</text>
</comment>
<dbReference type="AlphaFoldDB" id="A0A3M2JKJ8"/>